<evidence type="ECO:0000256" key="1">
    <source>
        <dbReference type="ARBA" id="ARBA00000985"/>
    </source>
</evidence>
<dbReference type="InterPro" id="IPR024083">
    <property type="entry name" value="Fumarase/histidase_N"/>
</dbReference>
<keyword evidence="5" id="KW-0963">Cytoplasm</keyword>
<dbReference type="HAMAP" id="MF_00006">
    <property type="entry name" value="Arg_succ_lyase"/>
    <property type="match status" value="1"/>
</dbReference>
<sequence>MKLWDKGFSTDKKIDHFTVGNDRELDLLLAKYDVIASTAHAKMLAKVGLISEDEGIALEKELKFILGTIEQGTFTIEDDFEDMHSKIEFLLTERLGDIGKKIHSARSRNDQVLVAMQLFLKEELNEIKSQVKALFDLLIELAEKHQQVLLPGYTHLQIAMPSSFGLWFSAYAESLVDDLYFVQAAYKVADQNPLGSAAGYGSSFPIDRTFTTEELGFETLKYNVVAAQMGRGKVEKATAFGISSIAATLSKLAMDITLYMSQNFDFISFPNELTTGSSIMPHKKNPDVFELIRAKCNKIQAVPNQLTLITNNLPSGYHRDLQLVKESIVPALQDMKACLEMMTFSLKEIRVNQNILNDPKYDYLFSVDTLNEMVKNGMPFRDAYKTMGTAIENGTFKPNKDIEHSHEGSLGNLKLNEIENKFKVIWNA</sequence>
<organism evidence="7 8">
    <name type="scientific">Croceivirga thetidis</name>
    <dbReference type="NCBI Taxonomy" id="2721623"/>
    <lineage>
        <taxon>Bacteria</taxon>
        <taxon>Pseudomonadati</taxon>
        <taxon>Bacteroidota</taxon>
        <taxon>Flavobacteriia</taxon>
        <taxon>Flavobacteriales</taxon>
        <taxon>Flavobacteriaceae</taxon>
        <taxon>Croceivirga</taxon>
    </lineage>
</organism>
<reference evidence="7 8" key="1">
    <citation type="submission" date="2020-04" db="EMBL/GenBank/DDBJ databases">
        <authorList>
            <person name="Yoon J."/>
        </authorList>
    </citation>
    <scope>NUCLEOTIDE SEQUENCE [LARGE SCALE GENOMIC DNA]</scope>
    <source>
        <strain evidence="7 8">DJ-13</strain>
    </source>
</reference>
<dbReference type="EMBL" id="JAAWWL010000001">
    <property type="protein sequence ID" value="NKI31647.1"/>
    <property type="molecule type" value="Genomic_DNA"/>
</dbReference>
<evidence type="ECO:0000256" key="5">
    <source>
        <dbReference type="HAMAP-Rule" id="MF_00006"/>
    </source>
</evidence>
<dbReference type="PRINTS" id="PR00145">
    <property type="entry name" value="ARGSUCLYASE"/>
</dbReference>
<dbReference type="PANTHER" id="PTHR43814:SF1">
    <property type="entry name" value="ARGININOSUCCINATE LYASE"/>
    <property type="match status" value="1"/>
</dbReference>
<dbReference type="InterPro" id="IPR020557">
    <property type="entry name" value="Fumarate_lyase_CS"/>
</dbReference>
<accession>A0ABX1GSA9</accession>
<comment type="catalytic activity">
    <reaction evidence="1 5">
        <text>2-(N(omega)-L-arginino)succinate = fumarate + L-arginine</text>
        <dbReference type="Rhea" id="RHEA:24020"/>
        <dbReference type="ChEBI" id="CHEBI:29806"/>
        <dbReference type="ChEBI" id="CHEBI:32682"/>
        <dbReference type="ChEBI" id="CHEBI:57472"/>
        <dbReference type="EC" id="4.3.2.1"/>
    </reaction>
</comment>
<comment type="pathway">
    <text evidence="2 5">Amino-acid biosynthesis; L-arginine biosynthesis; L-arginine from L-ornithine and carbamoyl phosphate: step 3/3.</text>
</comment>
<dbReference type="PROSITE" id="PS00163">
    <property type="entry name" value="FUMARATE_LYASES"/>
    <property type="match status" value="1"/>
</dbReference>
<name>A0ABX1GSA9_9FLAO</name>
<evidence type="ECO:0000313" key="8">
    <source>
        <dbReference type="Proteomes" id="UP000718451"/>
    </source>
</evidence>
<dbReference type="Gene3D" id="1.10.40.30">
    <property type="entry name" value="Fumarase/aspartase (C-terminal domain)"/>
    <property type="match status" value="1"/>
</dbReference>
<dbReference type="InterPro" id="IPR000362">
    <property type="entry name" value="Fumarate_lyase_fam"/>
</dbReference>
<evidence type="ECO:0000256" key="2">
    <source>
        <dbReference type="ARBA" id="ARBA00004941"/>
    </source>
</evidence>
<dbReference type="SUPFAM" id="SSF48557">
    <property type="entry name" value="L-aspartase-like"/>
    <property type="match status" value="1"/>
</dbReference>
<dbReference type="CDD" id="cd01359">
    <property type="entry name" value="Argininosuccinate_lyase"/>
    <property type="match status" value="1"/>
</dbReference>
<dbReference type="InterPro" id="IPR008948">
    <property type="entry name" value="L-Aspartase-like"/>
</dbReference>
<evidence type="ECO:0000259" key="6">
    <source>
        <dbReference type="Pfam" id="PF00206"/>
    </source>
</evidence>
<dbReference type="NCBIfam" id="TIGR00838">
    <property type="entry name" value="argH"/>
    <property type="match status" value="1"/>
</dbReference>
<dbReference type="RefSeq" id="WP_168551807.1">
    <property type="nucleotide sequence ID" value="NZ_JAAWWL010000001.1"/>
</dbReference>
<dbReference type="InterPro" id="IPR009049">
    <property type="entry name" value="Argininosuccinate_lyase"/>
</dbReference>
<evidence type="ECO:0000256" key="4">
    <source>
        <dbReference type="ARBA" id="ARBA00022571"/>
    </source>
</evidence>
<keyword evidence="8" id="KW-1185">Reference proteome</keyword>
<keyword evidence="5" id="KW-0028">Amino-acid biosynthesis</keyword>
<dbReference type="PRINTS" id="PR00149">
    <property type="entry name" value="FUMRATELYASE"/>
</dbReference>
<dbReference type="PANTHER" id="PTHR43814">
    <property type="entry name" value="ARGININOSUCCINATE LYASE"/>
    <property type="match status" value="1"/>
</dbReference>
<evidence type="ECO:0000256" key="3">
    <source>
        <dbReference type="ARBA" id="ARBA00012338"/>
    </source>
</evidence>
<dbReference type="EC" id="4.3.2.1" evidence="3 5"/>
<proteinExistence type="inferred from homology"/>
<dbReference type="Proteomes" id="UP000718451">
    <property type="component" value="Unassembled WGS sequence"/>
</dbReference>
<evidence type="ECO:0000313" key="7">
    <source>
        <dbReference type="EMBL" id="NKI31647.1"/>
    </source>
</evidence>
<dbReference type="Gene3D" id="1.20.200.10">
    <property type="entry name" value="Fumarase/aspartase (Central domain)"/>
    <property type="match status" value="1"/>
</dbReference>
<dbReference type="InterPro" id="IPR022761">
    <property type="entry name" value="Fumarate_lyase_N"/>
</dbReference>
<comment type="caution">
    <text evidence="7">The sequence shown here is derived from an EMBL/GenBank/DDBJ whole genome shotgun (WGS) entry which is preliminary data.</text>
</comment>
<keyword evidence="4 5" id="KW-0055">Arginine biosynthesis</keyword>
<comment type="subcellular location">
    <subcellularLocation>
        <location evidence="5">Cytoplasm</location>
    </subcellularLocation>
</comment>
<dbReference type="Pfam" id="PF00206">
    <property type="entry name" value="Lyase_1"/>
    <property type="match status" value="1"/>
</dbReference>
<protein>
    <recommendedName>
        <fullName evidence="3 5">Argininosuccinate lyase</fullName>
        <shortName evidence="5">ASAL</shortName>
        <ecNumber evidence="3 5">4.3.2.1</ecNumber>
    </recommendedName>
    <alternativeName>
        <fullName evidence="5">Arginosuccinase</fullName>
    </alternativeName>
</protein>
<keyword evidence="5 7" id="KW-0456">Lyase</keyword>
<gene>
    <name evidence="5 7" type="primary">argH</name>
    <name evidence="7" type="ORF">HCU67_06785</name>
</gene>
<dbReference type="Gene3D" id="1.10.275.10">
    <property type="entry name" value="Fumarase/aspartase (N-terminal domain)"/>
    <property type="match status" value="1"/>
</dbReference>
<feature type="domain" description="Fumarate lyase N-terminal" evidence="6">
    <location>
        <begin position="25"/>
        <end position="300"/>
    </location>
</feature>
<comment type="similarity">
    <text evidence="5">Belongs to the lyase 1 family. Argininosuccinate lyase subfamily.</text>
</comment>
<dbReference type="GO" id="GO:0004056">
    <property type="term" value="F:argininosuccinate lyase activity"/>
    <property type="evidence" value="ECO:0007669"/>
    <property type="project" value="UniProtKB-EC"/>
</dbReference>